<dbReference type="SUPFAM" id="SSF53756">
    <property type="entry name" value="UDP-Glycosyltransferase/glycogen phosphorylase"/>
    <property type="match status" value="1"/>
</dbReference>
<keyword evidence="3" id="KW-0808">Transferase</keyword>
<dbReference type="STRING" id="1288826.MSNKSG1_18145"/>
<feature type="domain" description="Glycosyl transferase family 1" evidence="1">
    <location>
        <begin position="172"/>
        <end position="305"/>
    </location>
</feature>
<keyword evidence="4" id="KW-1185">Reference proteome</keyword>
<dbReference type="RefSeq" id="WP_008940741.1">
    <property type="nucleotide sequence ID" value="NZ_APAT01000029.1"/>
</dbReference>
<gene>
    <name evidence="3" type="ORF">MSNKSG1_18145</name>
</gene>
<feature type="domain" description="Glycosyltransferase subfamily 4-like N-terminal" evidence="2">
    <location>
        <begin position="14"/>
        <end position="138"/>
    </location>
</feature>
<dbReference type="PANTHER" id="PTHR12526">
    <property type="entry name" value="GLYCOSYLTRANSFERASE"/>
    <property type="match status" value="1"/>
</dbReference>
<proteinExistence type="predicted"/>
<dbReference type="Pfam" id="PF13439">
    <property type="entry name" value="Glyco_transf_4"/>
    <property type="match status" value="1"/>
</dbReference>
<evidence type="ECO:0000313" key="3">
    <source>
        <dbReference type="EMBL" id="EMP54021.1"/>
    </source>
</evidence>
<comment type="caution">
    <text evidence="3">The sequence shown here is derived from an EMBL/GenBank/DDBJ whole genome shotgun (WGS) entry which is preliminary data.</text>
</comment>
<dbReference type="PANTHER" id="PTHR12526:SF638">
    <property type="entry name" value="SPORE COAT PROTEIN SA"/>
    <property type="match status" value="1"/>
</dbReference>
<dbReference type="eggNOG" id="COG0438">
    <property type="taxonomic scope" value="Bacteria"/>
</dbReference>
<evidence type="ECO:0000259" key="1">
    <source>
        <dbReference type="Pfam" id="PF00534"/>
    </source>
</evidence>
<dbReference type="Gene3D" id="3.40.50.2000">
    <property type="entry name" value="Glycogen Phosphorylase B"/>
    <property type="match status" value="2"/>
</dbReference>
<dbReference type="Pfam" id="PF00534">
    <property type="entry name" value="Glycos_transf_1"/>
    <property type="match status" value="1"/>
</dbReference>
<accession>M7CK29</accession>
<reference evidence="3 4" key="1">
    <citation type="journal article" date="2013" name="Genome Announc.">
        <title>Genome Sequence of Hydrothermal Arsenic-Respiring Bacterium Marinobacter santoriniensis NKSG1T.</title>
        <authorList>
            <person name="Handley K.M."/>
            <person name="Upton M."/>
            <person name="Beatson S.A."/>
            <person name="Hery M."/>
            <person name="Lloyd J.R."/>
        </authorList>
    </citation>
    <scope>NUCLEOTIDE SEQUENCE [LARGE SCALE GENOMIC DNA]</scope>
    <source>
        <strain evidence="3 4">NKSG1</strain>
    </source>
</reference>
<dbReference type="CDD" id="cd03801">
    <property type="entry name" value="GT4_PimA-like"/>
    <property type="match status" value="1"/>
</dbReference>
<dbReference type="GO" id="GO:1901135">
    <property type="term" value="P:carbohydrate derivative metabolic process"/>
    <property type="evidence" value="ECO:0007669"/>
    <property type="project" value="UniProtKB-ARBA"/>
</dbReference>
<organism evidence="3 4">
    <name type="scientific">Marinobacter santoriniensis NKSG1</name>
    <dbReference type="NCBI Taxonomy" id="1288826"/>
    <lineage>
        <taxon>Bacteria</taxon>
        <taxon>Pseudomonadati</taxon>
        <taxon>Pseudomonadota</taxon>
        <taxon>Gammaproteobacteria</taxon>
        <taxon>Pseudomonadales</taxon>
        <taxon>Marinobacteraceae</taxon>
        <taxon>Marinobacter</taxon>
    </lineage>
</organism>
<dbReference type="InterPro" id="IPR028098">
    <property type="entry name" value="Glyco_trans_4-like_N"/>
</dbReference>
<dbReference type="OrthoDB" id="9795746at2"/>
<dbReference type="AlphaFoldDB" id="M7CK29"/>
<evidence type="ECO:0000313" key="4">
    <source>
        <dbReference type="Proteomes" id="UP000011960"/>
    </source>
</evidence>
<sequence>MKVAMILGTPGTGWGGMEKHTAELAAALSTLGHEIHVLAHESYRPRFAEDLTFHPVPINLGRRNPWLRHRIRRILEQIAPDVAHAQGSKAADILGRLRLPANCQTVGTLHGSKSTDAPFRRLDKVIAVSQSLYDNLSHPHRFLVFNGTEWSGDRSLPPGFWPPNWSSGHLNAIAAGRLEPVKGFESLILAWQNVLERFPTAHLTIFGEGSQKDRLGSLIRERALTSAITLAGARGSLSGAYGLADLTVISSEREGFPYVLVEALLEQCPVVSTPVSGCTELLPPKAIARDHSHPALAECIVSAFSSLEELRAQEQKAFVFARANLTARAMAEATLEAYLAA</sequence>
<name>M7CK29_9GAMM</name>
<dbReference type="PATRIC" id="fig|1288826.3.peg.3603"/>
<dbReference type="Proteomes" id="UP000011960">
    <property type="component" value="Unassembled WGS sequence"/>
</dbReference>
<evidence type="ECO:0000259" key="2">
    <source>
        <dbReference type="Pfam" id="PF13439"/>
    </source>
</evidence>
<dbReference type="EMBL" id="APAT01000029">
    <property type="protein sequence ID" value="EMP54021.1"/>
    <property type="molecule type" value="Genomic_DNA"/>
</dbReference>
<dbReference type="InterPro" id="IPR001296">
    <property type="entry name" value="Glyco_trans_1"/>
</dbReference>
<dbReference type="GO" id="GO:0016757">
    <property type="term" value="F:glycosyltransferase activity"/>
    <property type="evidence" value="ECO:0007669"/>
    <property type="project" value="InterPro"/>
</dbReference>
<protein>
    <submittedName>
        <fullName evidence="3">Glycosyltransferase</fullName>
    </submittedName>
</protein>